<dbReference type="InterPro" id="IPR004843">
    <property type="entry name" value="Calcineurin-like_PHP"/>
</dbReference>
<sequence length="309" mass="35538">MLFLFTQKTFHTMYAFKPHIIFLSLLISSFISFAQDSPNFFRIGLIADIQYADKADSKTRFYRSSDHKLQEAVASLNKEDLAFTAVLGDLVDEGPKDLQPIMDLLNQLNAAHYQLLGNHDYPKVYEHDLYRQFDMPHPYYTVEKDNWQFIFLNTNELASYAVEEGSKLERAYQKLITQVKAEGRSNAQPWNGGIAKKQFKWLKRKLKAAEREGKKVVVFSHHPFLPANGLETLNSPELIALFVKYNTVKAVISGHHHPGNFEMYEGIPFITLEGMVETVDNAFGYMDIYPNKLIIHGEGRLTSRELPIR</sequence>
<keyword evidence="3" id="KW-1185">Reference proteome</keyword>
<dbReference type="GO" id="GO:0047631">
    <property type="term" value="F:ADP-ribose diphosphatase activity"/>
    <property type="evidence" value="ECO:0007669"/>
    <property type="project" value="TreeGrafter"/>
</dbReference>
<dbReference type="Pfam" id="PF00149">
    <property type="entry name" value="Metallophos"/>
    <property type="match status" value="1"/>
</dbReference>
<dbReference type="EMBL" id="WSQA01000001">
    <property type="protein sequence ID" value="MVZ60789.1"/>
    <property type="molecule type" value="Genomic_DNA"/>
</dbReference>
<dbReference type="GO" id="GO:0047734">
    <property type="term" value="F:CDP-glycerol diphosphatase activity"/>
    <property type="evidence" value="ECO:0007669"/>
    <property type="project" value="TreeGrafter"/>
</dbReference>
<dbReference type="PANTHER" id="PTHR16509">
    <property type="match status" value="1"/>
</dbReference>
<comment type="caution">
    <text evidence="2">The sequence shown here is derived from an EMBL/GenBank/DDBJ whole genome shotgun (WGS) entry which is preliminary data.</text>
</comment>
<dbReference type="GO" id="GO:0008663">
    <property type="term" value="F:2',3'-cyclic-nucleotide 2'-phosphodiesterase activity"/>
    <property type="evidence" value="ECO:0007669"/>
    <property type="project" value="TreeGrafter"/>
</dbReference>
<dbReference type="SUPFAM" id="SSF56300">
    <property type="entry name" value="Metallo-dependent phosphatases"/>
    <property type="match status" value="1"/>
</dbReference>
<dbReference type="Proteomes" id="UP000435036">
    <property type="component" value="Unassembled WGS sequence"/>
</dbReference>
<dbReference type="GO" id="GO:0030145">
    <property type="term" value="F:manganese ion binding"/>
    <property type="evidence" value="ECO:0007669"/>
    <property type="project" value="TreeGrafter"/>
</dbReference>
<dbReference type="PANTHER" id="PTHR16509:SF8">
    <property type="entry name" value="MANGANESE-DEPENDENT ADP-RIBOSE_CDP-ALCOHOL DIPHOSPHATASE"/>
    <property type="match status" value="1"/>
</dbReference>
<dbReference type="Gene3D" id="3.60.21.10">
    <property type="match status" value="1"/>
</dbReference>
<dbReference type="AlphaFoldDB" id="A0A6N8KVP8"/>
<reference evidence="2 3" key="1">
    <citation type="submission" date="2019-12" db="EMBL/GenBank/DDBJ databases">
        <authorList>
            <person name="Dong K."/>
        </authorList>
    </citation>
    <scope>NUCLEOTIDE SEQUENCE [LARGE SCALE GENOMIC DNA]</scope>
    <source>
        <strain evidence="2 3">JCM 31225</strain>
    </source>
</reference>
<evidence type="ECO:0000259" key="1">
    <source>
        <dbReference type="Pfam" id="PF00149"/>
    </source>
</evidence>
<evidence type="ECO:0000313" key="3">
    <source>
        <dbReference type="Proteomes" id="UP000435036"/>
    </source>
</evidence>
<proteinExistence type="predicted"/>
<gene>
    <name evidence="2" type="ORF">GQF63_02010</name>
</gene>
<organism evidence="2 3">
    <name type="scientific">Sphingobacterium humi</name>
    <dbReference type="NCBI Taxonomy" id="1796905"/>
    <lineage>
        <taxon>Bacteria</taxon>
        <taxon>Pseudomonadati</taxon>
        <taxon>Bacteroidota</taxon>
        <taxon>Sphingobacteriia</taxon>
        <taxon>Sphingobacteriales</taxon>
        <taxon>Sphingobacteriaceae</taxon>
        <taxon>Sphingobacterium</taxon>
    </lineage>
</organism>
<evidence type="ECO:0000313" key="2">
    <source>
        <dbReference type="EMBL" id="MVZ60789.1"/>
    </source>
</evidence>
<accession>A0A6N8KVP8</accession>
<feature type="domain" description="Calcineurin-like phosphoesterase" evidence="1">
    <location>
        <begin position="41"/>
        <end position="258"/>
    </location>
</feature>
<dbReference type="InterPro" id="IPR029052">
    <property type="entry name" value="Metallo-depent_PP-like"/>
</dbReference>
<protein>
    <submittedName>
        <fullName evidence="2">Metallophosphoesterase</fullName>
    </submittedName>
</protein>
<name>A0A6N8KVP8_9SPHI</name>